<proteinExistence type="predicted"/>
<dbReference type="Pfam" id="PF01557">
    <property type="entry name" value="FAA_hydrolase"/>
    <property type="match status" value="1"/>
</dbReference>
<evidence type="ECO:0000313" key="3">
    <source>
        <dbReference type="EMBL" id="TBW59538.1"/>
    </source>
</evidence>
<evidence type="ECO:0000313" key="4">
    <source>
        <dbReference type="Proteomes" id="UP000313645"/>
    </source>
</evidence>
<dbReference type="Proteomes" id="UP000313645">
    <property type="component" value="Unassembled WGS sequence"/>
</dbReference>
<evidence type="ECO:0000259" key="2">
    <source>
        <dbReference type="Pfam" id="PF01557"/>
    </source>
</evidence>
<dbReference type="SUPFAM" id="SSF56529">
    <property type="entry name" value="FAH"/>
    <property type="match status" value="1"/>
</dbReference>
<keyword evidence="4" id="KW-1185">Reference proteome</keyword>
<name>A0ABY1ZRB1_9GAMM</name>
<dbReference type="EMBL" id="SJDL01000001">
    <property type="protein sequence ID" value="TBW59538.1"/>
    <property type="molecule type" value="Genomic_DNA"/>
</dbReference>
<protein>
    <submittedName>
        <fullName evidence="3">2-hydroxyhepta-2,4-diene-1,7-dioate isomerase</fullName>
    </submittedName>
</protein>
<reference evidence="3 4" key="1">
    <citation type="submission" date="2019-02" db="EMBL/GenBank/DDBJ databases">
        <title>Marinobacter halodurans sp. nov., a marine bacterium isolated from sea tidal flat.</title>
        <authorList>
            <person name="Yoo Y."/>
            <person name="Lee D.W."/>
            <person name="Kim B.S."/>
            <person name="Kim J.-J."/>
        </authorList>
    </citation>
    <scope>NUCLEOTIDE SEQUENCE [LARGE SCALE GENOMIC DNA]</scope>
    <source>
        <strain evidence="3 4">YJ-S3-2</strain>
    </source>
</reference>
<organism evidence="3 4">
    <name type="scientific">Marinobacter halodurans</name>
    <dbReference type="NCBI Taxonomy" id="2528979"/>
    <lineage>
        <taxon>Bacteria</taxon>
        <taxon>Pseudomonadati</taxon>
        <taxon>Pseudomonadota</taxon>
        <taxon>Gammaproteobacteria</taxon>
        <taxon>Pseudomonadales</taxon>
        <taxon>Marinobacteraceae</taxon>
        <taxon>Marinobacter</taxon>
    </lineage>
</organism>
<dbReference type="NCBIfam" id="TIGR02303">
    <property type="entry name" value="HpaG-C-term"/>
    <property type="match status" value="1"/>
</dbReference>
<dbReference type="Gene3D" id="3.90.850.10">
    <property type="entry name" value="Fumarylacetoacetase-like, C-terminal domain"/>
    <property type="match status" value="1"/>
</dbReference>
<dbReference type="InterPro" id="IPR012684">
    <property type="entry name" value="HPA_isomer/decarb_C"/>
</dbReference>
<dbReference type="PANTHER" id="PTHR11820">
    <property type="entry name" value="ACYLPYRUVASE"/>
    <property type="match status" value="1"/>
</dbReference>
<keyword evidence="1" id="KW-0479">Metal-binding</keyword>
<keyword evidence="3" id="KW-0413">Isomerase</keyword>
<accession>A0ABY1ZRB1</accession>
<feature type="domain" description="Fumarylacetoacetase-like C-terminal" evidence="2">
    <location>
        <begin position="46"/>
        <end position="244"/>
    </location>
</feature>
<dbReference type="InterPro" id="IPR036663">
    <property type="entry name" value="Fumarylacetoacetase_C_sf"/>
</dbReference>
<dbReference type="InterPro" id="IPR011234">
    <property type="entry name" value="Fumarylacetoacetase-like_C"/>
</dbReference>
<comment type="caution">
    <text evidence="3">The sequence shown here is derived from an EMBL/GenBank/DDBJ whole genome shotgun (WGS) entry which is preliminary data.</text>
</comment>
<dbReference type="PANTHER" id="PTHR11820:SF114">
    <property type="entry name" value="4-HYDROXYPHENYLACETATE CATABOLISM PROTEIN"/>
    <property type="match status" value="1"/>
</dbReference>
<dbReference type="RefSeq" id="WP_131478079.1">
    <property type="nucleotide sequence ID" value="NZ_SJDL01000001.1"/>
</dbReference>
<evidence type="ECO:0000256" key="1">
    <source>
        <dbReference type="ARBA" id="ARBA00022723"/>
    </source>
</evidence>
<gene>
    <name evidence="3" type="ORF">EZI54_00870</name>
</gene>
<dbReference type="GO" id="GO:0016853">
    <property type="term" value="F:isomerase activity"/>
    <property type="evidence" value="ECO:0007669"/>
    <property type="project" value="UniProtKB-KW"/>
</dbReference>
<sequence length="254" mass="28597">MKRARVRVGNQVQDVLIDDENKVVLQDGKRVSEDSVEWLPPANGHMFALGLNYADHAAELDFKAPEEPLVFIKAPNTYTGHRGVTWRPDNVDYMHYECELVAVIGKPARNVKRENALEYVAGYTVCNDYAIRDYLENYYRPNLRVKNRDATTPVGPWIVETSDIDNPNDLTIRTWINGELKQEGTTADMIFDIPYLIEYLSGFMTLQPGDMIATGTPKGLADVKPGDEVTVEVEGVGRLTNTIVTESQFFKKPA</sequence>